<dbReference type="GO" id="GO:0016787">
    <property type="term" value="F:hydrolase activity"/>
    <property type="evidence" value="ECO:0007669"/>
    <property type="project" value="UniProtKB-KW"/>
</dbReference>
<protein>
    <recommendedName>
        <fullName evidence="8">DDE Tnp4 domain-containing protein</fullName>
    </recommendedName>
</protein>
<keyword evidence="5" id="KW-0479">Metal-binding</keyword>
<feature type="domain" description="DDE Tnp4" evidence="8">
    <location>
        <begin position="205"/>
        <end position="364"/>
    </location>
</feature>
<dbReference type="EMBL" id="CARXXK010000002">
    <property type="protein sequence ID" value="CAI6357911.1"/>
    <property type="molecule type" value="Genomic_DNA"/>
</dbReference>
<gene>
    <name evidence="9" type="ORF">MEUPH1_LOCUS13486</name>
</gene>
<dbReference type="GO" id="GO:0004518">
    <property type="term" value="F:nuclease activity"/>
    <property type="evidence" value="ECO:0007669"/>
    <property type="project" value="UniProtKB-KW"/>
</dbReference>
<evidence type="ECO:0000256" key="3">
    <source>
        <dbReference type="ARBA" id="ARBA00006958"/>
    </source>
</evidence>
<dbReference type="InterPro" id="IPR027806">
    <property type="entry name" value="HARBI1_dom"/>
</dbReference>
<evidence type="ECO:0000256" key="7">
    <source>
        <dbReference type="ARBA" id="ARBA00023242"/>
    </source>
</evidence>
<comment type="similarity">
    <text evidence="3">Belongs to the HARBI1 family.</text>
</comment>
<evidence type="ECO:0000256" key="4">
    <source>
        <dbReference type="ARBA" id="ARBA00022722"/>
    </source>
</evidence>
<organism evidence="9 10">
    <name type="scientific">Macrosiphum euphorbiae</name>
    <name type="common">potato aphid</name>
    <dbReference type="NCBI Taxonomy" id="13131"/>
    <lineage>
        <taxon>Eukaryota</taxon>
        <taxon>Metazoa</taxon>
        <taxon>Ecdysozoa</taxon>
        <taxon>Arthropoda</taxon>
        <taxon>Hexapoda</taxon>
        <taxon>Insecta</taxon>
        <taxon>Pterygota</taxon>
        <taxon>Neoptera</taxon>
        <taxon>Paraneoptera</taxon>
        <taxon>Hemiptera</taxon>
        <taxon>Sternorrhyncha</taxon>
        <taxon>Aphidomorpha</taxon>
        <taxon>Aphidoidea</taxon>
        <taxon>Aphididae</taxon>
        <taxon>Macrosiphini</taxon>
        <taxon>Macrosiphum</taxon>
    </lineage>
</organism>
<proteinExistence type="inferred from homology"/>
<accession>A0AAV0WR10</accession>
<evidence type="ECO:0000259" key="8">
    <source>
        <dbReference type="Pfam" id="PF13359"/>
    </source>
</evidence>
<evidence type="ECO:0000256" key="1">
    <source>
        <dbReference type="ARBA" id="ARBA00001968"/>
    </source>
</evidence>
<sequence length="433" mass="50225">MNSIQAIACLNLYKLKCEAGRSKCKLSLLRRRRQFKKKMMYLQMTLEINNQFMYNMITFNLNHMSRRMWMKNRRSDFWDRIVNSNFEEEDWLENFRMSKETFQLMCFKLNDFLKPSENAVRQPLSVEKKVAIALYKLASCAEYRVVASLFGVHKSSVHNCVYDVCIAIIEVLGPSYLKMPSVVEAIALAESVEKVTGMVQIFGAIDGTHIPILPPTNGYRDFVNRKGWPSIVMQGIVDCNYLFRDITVKHPGSVHDATVLKDSNIFKQSKDKLPYHCRIISDCSIQLMLAGDPAYPLLPWLLKGYTGALTPEEESFNTYLSSARICVENAFGRLKARWRVLLKRADINYKFMPSIVHSCVILHNIIETSKDNFNPCWLRSVNEVNIERPQPRQVTVTRAEPQAKDIREVLKNYMYNNYPLRQSSVQNYVRHTV</sequence>
<evidence type="ECO:0000256" key="5">
    <source>
        <dbReference type="ARBA" id="ARBA00022723"/>
    </source>
</evidence>
<evidence type="ECO:0000313" key="10">
    <source>
        <dbReference type="Proteomes" id="UP001160148"/>
    </source>
</evidence>
<evidence type="ECO:0000313" key="9">
    <source>
        <dbReference type="EMBL" id="CAI6357911.1"/>
    </source>
</evidence>
<dbReference type="Proteomes" id="UP001160148">
    <property type="component" value="Unassembled WGS sequence"/>
</dbReference>
<evidence type="ECO:0000256" key="6">
    <source>
        <dbReference type="ARBA" id="ARBA00022801"/>
    </source>
</evidence>
<reference evidence="9 10" key="1">
    <citation type="submission" date="2023-01" db="EMBL/GenBank/DDBJ databases">
        <authorList>
            <person name="Whitehead M."/>
        </authorList>
    </citation>
    <scope>NUCLEOTIDE SEQUENCE [LARGE SCALE GENOMIC DNA]</scope>
</reference>
<keyword evidence="7" id="KW-0539">Nucleus</keyword>
<comment type="subcellular location">
    <subcellularLocation>
        <location evidence="2">Nucleus</location>
    </subcellularLocation>
</comment>
<keyword evidence="4" id="KW-0540">Nuclease</keyword>
<dbReference type="InterPro" id="IPR045249">
    <property type="entry name" value="HARBI1-like"/>
</dbReference>
<keyword evidence="6" id="KW-0378">Hydrolase</keyword>
<comment type="caution">
    <text evidence="9">The sequence shown here is derived from an EMBL/GenBank/DDBJ whole genome shotgun (WGS) entry which is preliminary data.</text>
</comment>
<dbReference type="Pfam" id="PF13359">
    <property type="entry name" value="DDE_Tnp_4"/>
    <property type="match status" value="1"/>
</dbReference>
<evidence type="ECO:0000256" key="2">
    <source>
        <dbReference type="ARBA" id="ARBA00004123"/>
    </source>
</evidence>
<dbReference type="AlphaFoldDB" id="A0AAV0WR10"/>
<dbReference type="GO" id="GO:0046872">
    <property type="term" value="F:metal ion binding"/>
    <property type="evidence" value="ECO:0007669"/>
    <property type="project" value="UniProtKB-KW"/>
</dbReference>
<dbReference type="PANTHER" id="PTHR22930">
    <property type="match status" value="1"/>
</dbReference>
<keyword evidence="10" id="KW-1185">Reference proteome</keyword>
<dbReference type="GO" id="GO:0005634">
    <property type="term" value="C:nucleus"/>
    <property type="evidence" value="ECO:0007669"/>
    <property type="project" value="UniProtKB-SubCell"/>
</dbReference>
<comment type="cofactor">
    <cofactor evidence="1">
        <name>a divalent metal cation</name>
        <dbReference type="ChEBI" id="CHEBI:60240"/>
    </cofactor>
</comment>
<dbReference type="PANTHER" id="PTHR22930:SF85">
    <property type="entry name" value="GH03217P-RELATED"/>
    <property type="match status" value="1"/>
</dbReference>
<name>A0AAV0WR10_9HEMI</name>